<gene>
    <name evidence="16" type="ORF">LTR69_002709</name>
</gene>
<evidence type="ECO:0000256" key="5">
    <source>
        <dbReference type="ARBA" id="ARBA00022525"/>
    </source>
</evidence>
<proteinExistence type="inferred from homology"/>
<keyword evidence="8 12" id="KW-0119">Carbohydrate metabolism</keyword>
<feature type="chain" id="PRO_5046458820" description="Beta-xylanase" evidence="14">
    <location>
        <begin position="21"/>
        <end position="486"/>
    </location>
</feature>
<feature type="active site" description="Nucleophile" evidence="11">
    <location>
        <position position="395"/>
    </location>
</feature>
<keyword evidence="14" id="KW-0732">Signal</keyword>
<evidence type="ECO:0000256" key="10">
    <source>
        <dbReference type="ARBA" id="ARBA00023326"/>
    </source>
</evidence>
<comment type="subcellular location">
    <subcellularLocation>
        <location evidence="2">Secreted</location>
    </subcellularLocation>
</comment>
<feature type="region of interest" description="Disordered" evidence="13">
    <location>
        <begin position="64"/>
        <end position="83"/>
    </location>
</feature>
<evidence type="ECO:0000256" key="13">
    <source>
        <dbReference type="SAM" id="MobiDB-lite"/>
    </source>
</evidence>
<feature type="signal peptide" evidence="14">
    <location>
        <begin position="1"/>
        <end position="20"/>
    </location>
</feature>
<evidence type="ECO:0000256" key="8">
    <source>
        <dbReference type="ARBA" id="ARBA00023277"/>
    </source>
</evidence>
<dbReference type="InterPro" id="IPR044846">
    <property type="entry name" value="GH10"/>
</dbReference>
<evidence type="ECO:0000313" key="17">
    <source>
        <dbReference type="Proteomes" id="UP001345691"/>
    </source>
</evidence>
<evidence type="ECO:0000256" key="3">
    <source>
        <dbReference type="ARBA" id="ARBA00004851"/>
    </source>
</evidence>
<protein>
    <recommendedName>
        <fullName evidence="12">Beta-xylanase</fullName>
        <ecNumber evidence="12">3.2.1.8</ecNumber>
    </recommendedName>
</protein>
<comment type="pathway">
    <text evidence="3">Glycan degradation; xylan degradation.</text>
</comment>
<evidence type="ECO:0000256" key="9">
    <source>
        <dbReference type="ARBA" id="ARBA00023295"/>
    </source>
</evidence>
<sequence>MRSSLISANALAFLVTLASASPLAQWDDWSAPSSNTPVSYASSTTASVVSTKVSSVPSSTTASVSTKVSSVPSSTTASVSTKVSSVPSSTTASVVSTEVSSVTSSTTVSVVSTKASSVTSSVTSSTSAAPSSSTSPASPSCSMIYDPLGPPYLNDLAHAAGKLWLGSATDQPGTGEDTDTLYQEILNDTHIFGQITPANYMKFFATEPEQNVFNFTGGQVAVDIAQDHGKYLRCHNLIWLSQLSEWVTDGNWTAETLTAVMKNHIQTLIIHWGDACYSWDVVNEALASNGSFASSIWYDVIGPEYFFLAYQFAQEAVEATGKDIKLFYNDYGIEDTGNKTQALYALIQEMQSRGIQIDGVGLESHFEVGATPSLETQIAAKQGYVALGLEVAMTELDIRFVEANATNCTGFAMQAQNYYDSVSSCIQVDGCIGITVWDFDDTYSWIPGTFPGQGAADLYNADFTRKPAYYAVGEALQSVPCSVCSA</sequence>
<name>A0ABR0JJM7_9EURO</name>
<dbReference type="InterPro" id="IPR017853">
    <property type="entry name" value="GH"/>
</dbReference>
<dbReference type="SUPFAM" id="SSF51445">
    <property type="entry name" value="(Trans)glycosidases"/>
    <property type="match status" value="1"/>
</dbReference>
<comment type="similarity">
    <text evidence="4 12">Belongs to the glycosyl hydrolase 10 (cellulase F) family.</text>
</comment>
<organism evidence="16 17">
    <name type="scientific">Exophiala sideris</name>
    <dbReference type="NCBI Taxonomy" id="1016849"/>
    <lineage>
        <taxon>Eukaryota</taxon>
        <taxon>Fungi</taxon>
        <taxon>Dikarya</taxon>
        <taxon>Ascomycota</taxon>
        <taxon>Pezizomycotina</taxon>
        <taxon>Eurotiomycetes</taxon>
        <taxon>Chaetothyriomycetidae</taxon>
        <taxon>Chaetothyriales</taxon>
        <taxon>Herpotrichiellaceae</taxon>
        <taxon>Exophiala</taxon>
    </lineage>
</organism>
<dbReference type="PRINTS" id="PR00134">
    <property type="entry name" value="GLHYDRLASE10"/>
</dbReference>
<dbReference type="PANTHER" id="PTHR31490">
    <property type="entry name" value="GLYCOSYL HYDROLASE"/>
    <property type="match status" value="1"/>
</dbReference>
<dbReference type="PANTHER" id="PTHR31490:SF35">
    <property type="entry name" value="ENDO-1,4-BETA-XYLANASE"/>
    <property type="match status" value="1"/>
</dbReference>
<evidence type="ECO:0000256" key="4">
    <source>
        <dbReference type="ARBA" id="ARBA00007495"/>
    </source>
</evidence>
<evidence type="ECO:0000259" key="15">
    <source>
        <dbReference type="PROSITE" id="PS51760"/>
    </source>
</evidence>
<keyword evidence="5" id="KW-0964">Secreted</keyword>
<keyword evidence="10 12" id="KW-0624">Polysaccharide degradation</keyword>
<evidence type="ECO:0000256" key="7">
    <source>
        <dbReference type="ARBA" id="ARBA00022801"/>
    </source>
</evidence>
<keyword evidence="7 12" id="KW-0378">Hydrolase</keyword>
<comment type="catalytic activity">
    <reaction evidence="1 12">
        <text>Endohydrolysis of (1-&gt;4)-beta-D-xylosidic linkages in xylans.</text>
        <dbReference type="EC" id="3.2.1.8"/>
    </reaction>
</comment>
<dbReference type="SMART" id="SM00633">
    <property type="entry name" value="Glyco_10"/>
    <property type="match status" value="1"/>
</dbReference>
<evidence type="ECO:0000256" key="2">
    <source>
        <dbReference type="ARBA" id="ARBA00004613"/>
    </source>
</evidence>
<dbReference type="Gene3D" id="3.20.20.80">
    <property type="entry name" value="Glycosidases"/>
    <property type="match status" value="1"/>
</dbReference>
<dbReference type="EC" id="3.2.1.8" evidence="12"/>
<dbReference type="InterPro" id="IPR001000">
    <property type="entry name" value="GH10_dom"/>
</dbReference>
<dbReference type="InterPro" id="IPR031158">
    <property type="entry name" value="GH10_AS"/>
</dbReference>
<comment type="caution">
    <text evidence="16">The sequence shown here is derived from an EMBL/GenBank/DDBJ whole genome shotgun (WGS) entry which is preliminary data.</text>
</comment>
<evidence type="ECO:0000313" key="16">
    <source>
        <dbReference type="EMBL" id="KAK5066191.1"/>
    </source>
</evidence>
<dbReference type="PROSITE" id="PS51760">
    <property type="entry name" value="GH10_2"/>
    <property type="match status" value="1"/>
</dbReference>
<evidence type="ECO:0000256" key="12">
    <source>
        <dbReference type="RuleBase" id="RU361174"/>
    </source>
</evidence>
<feature type="domain" description="GH10" evidence="15">
    <location>
        <begin position="150"/>
        <end position="475"/>
    </location>
</feature>
<keyword evidence="17" id="KW-1185">Reference proteome</keyword>
<evidence type="ECO:0000256" key="1">
    <source>
        <dbReference type="ARBA" id="ARBA00000681"/>
    </source>
</evidence>
<dbReference type="Proteomes" id="UP001345691">
    <property type="component" value="Unassembled WGS sequence"/>
</dbReference>
<keyword evidence="9 12" id="KW-0326">Glycosidase</keyword>
<dbReference type="PROSITE" id="PS00591">
    <property type="entry name" value="GH10_1"/>
    <property type="match status" value="1"/>
</dbReference>
<reference evidence="16 17" key="1">
    <citation type="submission" date="2023-08" db="EMBL/GenBank/DDBJ databases">
        <title>Black Yeasts Isolated from many extreme environments.</title>
        <authorList>
            <person name="Coleine C."/>
            <person name="Stajich J.E."/>
            <person name="Selbmann L."/>
        </authorList>
    </citation>
    <scope>NUCLEOTIDE SEQUENCE [LARGE SCALE GENOMIC DNA]</scope>
    <source>
        <strain evidence="16 17">CCFEE 6328</strain>
    </source>
</reference>
<dbReference type="EMBL" id="JAVRRF010000004">
    <property type="protein sequence ID" value="KAK5066191.1"/>
    <property type="molecule type" value="Genomic_DNA"/>
</dbReference>
<dbReference type="Pfam" id="PF00331">
    <property type="entry name" value="Glyco_hydro_10"/>
    <property type="match status" value="1"/>
</dbReference>
<evidence type="ECO:0000256" key="14">
    <source>
        <dbReference type="SAM" id="SignalP"/>
    </source>
</evidence>
<accession>A0ABR0JJM7</accession>
<feature type="region of interest" description="Disordered" evidence="13">
    <location>
        <begin position="121"/>
        <end position="140"/>
    </location>
</feature>
<keyword evidence="6" id="KW-0858">Xylan degradation</keyword>
<evidence type="ECO:0000256" key="11">
    <source>
        <dbReference type="PROSITE-ProRule" id="PRU10061"/>
    </source>
</evidence>
<evidence type="ECO:0000256" key="6">
    <source>
        <dbReference type="ARBA" id="ARBA00022651"/>
    </source>
</evidence>